<keyword evidence="4" id="KW-1185">Reference proteome</keyword>
<comment type="similarity">
    <text evidence="1 2">Belongs to the phD/YefM antitoxin family.</text>
</comment>
<comment type="function">
    <text evidence="2">Antitoxin component of a type II toxin-antitoxin (TA) system.</text>
</comment>
<dbReference type="eggNOG" id="COG4118">
    <property type="taxonomic scope" value="Bacteria"/>
</dbReference>
<evidence type="ECO:0000313" key="3">
    <source>
        <dbReference type="EMBL" id="GAB90781.1"/>
    </source>
</evidence>
<dbReference type="AlphaFoldDB" id="K6WAM5"/>
<evidence type="ECO:0000313" key="4">
    <source>
        <dbReference type="Proteomes" id="UP000008363"/>
    </source>
</evidence>
<dbReference type="RefSeq" id="WP_006333841.1">
    <property type="nucleotide sequence ID" value="NZ_BAHC01000117.1"/>
</dbReference>
<dbReference type="STRING" id="1108045.GORHZ_117_00450"/>
<dbReference type="Pfam" id="PF02604">
    <property type="entry name" value="PhdYeFM_antitox"/>
    <property type="match status" value="1"/>
</dbReference>
<dbReference type="SUPFAM" id="SSF143120">
    <property type="entry name" value="YefM-like"/>
    <property type="match status" value="1"/>
</dbReference>
<dbReference type="Proteomes" id="UP000008363">
    <property type="component" value="Unassembled WGS sequence"/>
</dbReference>
<protein>
    <recommendedName>
        <fullName evidence="2">Antitoxin</fullName>
    </recommendedName>
</protein>
<accession>K6WAM5</accession>
<dbReference type="InterPro" id="IPR036165">
    <property type="entry name" value="YefM-like_sf"/>
</dbReference>
<evidence type="ECO:0000256" key="2">
    <source>
        <dbReference type="RuleBase" id="RU362080"/>
    </source>
</evidence>
<reference evidence="3 4" key="1">
    <citation type="submission" date="2012-08" db="EMBL/GenBank/DDBJ databases">
        <title>Whole genome shotgun sequence of Gordonia rhizosphera NBRC 16068.</title>
        <authorList>
            <person name="Takarada H."/>
            <person name="Isaki S."/>
            <person name="Hosoyama A."/>
            <person name="Tsuchikane K."/>
            <person name="Katsumata H."/>
            <person name="Baba S."/>
            <person name="Ohji S."/>
            <person name="Yamazaki S."/>
            <person name="Fujita N."/>
        </authorList>
    </citation>
    <scope>NUCLEOTIDE SEQUENCE [LARGE SCALE GENOMIC DNA]</scope>
    <source>
        <strain evidence="3 4">NBRC 16068</strain>
    </source>
</reference>
<dbReference type="InterPro" id="IPR006442">
    <property type="entry name" value="Antitoxin_Phd/YefM"/>
</dbReference>
<dbReference type="Gene3D" id="3.40.1620.10">
    <property type="entry name" value="YefM-like domain"/>
    <property type="match status" value="1"/>
</dbReference>
<organism evidence="3 4">
    <name type="scientific">Gordonia rhizosphera NBRC 16068</name>
    <dbReference type="NCBI Taxonomy" id="1108045"/>
    <lineage>
        <taxon>Bacteria</taxon>
        <taxon>Bacillati</taxon>
        <taxon>Actinomycetota</taxon>
        <taxon>Actinomycetes</taxon>
        <taxon>Mycobacteriales</taxon>
        <taxon>Gordoniaceae</taxon>
        <taxon>Gordonia</taxon>
    </lineage>
</organism>
<dbReference type="EMBL" id="BAHC01000117">
    <property type="protein sequence ID" value="GAB90781.1"/>
    <property type="molecule type" value="Genomic_DNA"/>
</dbReference>
<gene>
    <name evidence="3" type="ORF">GORHZ_117_00450</name>
</gene>
<proteinExistence type="inferred from homology"/>
<evidence type="ECO:0000256" key="1">
    <source>
        <dbReference type="ARBA" id="ARBA00009981"/>
    </source>
</evidence>
<sequence length="77" mass="8242">MKTVSSTEAKTRLNALLAEVERTGESVTITNHGRPVAVVSPAVPRGRRFGQFPGLVIPDDFDAPLPGDELDAWEPAS</sequence>
<dbReference type="NCBIfam" id="TIGR01552">
    <property type="entry name" value="phd_fam"/>
    <property type="match status" value="1"/>
</dbReference>
<dbReference type="OrthoDB" id="557859at2"/>
<comment type="caution">
    <text evidence="3">The sequence shown here is derived from an EMBL/GenBank/DDBJ whole genome shotgun (WGS) entry which is preliminary data.</text>
</comment>
<name>K6WAM5_9ACTN</name>